<keyword evidence="1" id="KW-1133">Transmembrane helix</keyword>
<keyword evidence="1" id="KW-0472">Membrane</keyword>
<accession>A0AAJ1ML11</accession>
<feature type="transmembrane region" description="Helical" evidence="1">
    <location>
        <begin position="6"/>
        <end position="24"/>
    </location>
</feature>
<evidence type="ECO:0000256" key="1">
    <source>
        <dbReference type="SAM" id="Phobius"/>
    </source>
</evidence>
<dbReference type="PROSITE" id="PS51257">
    <property type="entry name" value="PROKAR_LIPOPROTEIN"/>
    <property type="match status" value="1"/>
</dbReference>
<organism evidence="2 3">
    <name type="scientific">Candidatus Thalassospirochaeta sargassi</name>
    <dbReference type="NCBI Taxonomy" id="3119039"/>
    <lineage>
        <taxon>Bacteria</taxon>
        <taxon>Pseudomonadati</taxon>
        <taxon>Spirochaetota</taxon>
        <taxon>Spirochaetia</taxon>
        <taxon>Spirochaetales</taxon>
        <taxon>Spirochaetaceae</taxon>
        <taxon>Candidatus Thalassospirochaeta</taxon>
    </lineage>
</organism>
<reference evidence="2 3" key="1">
    <citation type="submission" date="2022-12" db="EMBL/GenBank/DDBJ databases">
        <title>Metagenome assembled genome from gulf of manar.</title>
        <authorList>
            <person name="Kohli P."/>
            <person name="Pk S."/>
            <person name="Venkata Ramana C."/>
            <person name="Sasikala C."/>
        </authorList>
    </citation>
    <scope>NUCLEOTIDE SEQUENCE [LARGE SCALE GENOMIC DNA]</scope>
    <source>
        <strain evidence="2">JB008</strain>
    </source>
</reference>
<evidence type="ECO:0000313" key="2">
    <source>
        <dbReference type="EMBL" id="MDC7225380.1"/>
    </source>
</evidence>
<keyword evidence="1" id="KW-0812">Transmembrane</keyword>
<name>A0AAJ1ML11_9SPIO</name>
<dbReference type="Proteomes" id="UP001221217">
    <property type="component" value="Unassembled WGS sequence"/>
</dbReference>
<dbReference type="EMBL" id="JAQQAL010000006">
    <property type="protein sequence ID" value="MDC7225380.1"/>
    <property type="molecule type" value="Genomic_DNA"/>
</dbReference>
<sequence>MKLNTGFFHITAAVIISVMLIFSCDEGLFNFSDETGNVSINFIADSVSNDLGTVEFSLYNSDTGDELDKEADITYDGDDQIASCYISRVNTGSWELKLAVYDNDGTLVSDAERGADYFELGVGQTAILDYEYFSDGSLDFELESGASSGSDLISMVTLDSLDSLVIVNNYVNSIDSTTWDGAIMIAFGSGFDSSMDGLRLDYPDSSYFELSSALSRSISNIETDIQSDYIYANRVDYTAVGDYSITVTDLNGIQTTETDNCFFDFPADTGYISFSGDDYMGGQVLFNMWELNDAPSDGSVFAYTVNRDDGKDTSEGNLSLDVYDIGSLDTEFSSFGFDNAPTLDISYIVLVTIDIDWETADDAFNNPSEPAYVQYSTNLSVDNLPIWLYGVFGDSLNYIGVSVWEYDS</sequence>
<proteinExistence type="predicted"/>
<protein>
    <submittedName>
        <fullName evidence="2">Uncharacterized protein</fullName>
    </submittedName>
</protein>
<dbReference type="AlphaFoldDB" id="A0AAJ1ML11"/>
<evidence type="ECO:0000313" key="3">
    <source>
        <dbReference type="Proteomes" id="UP001221217"/>
    </source>
</evidence>
<comment type="caution">
    <text evidence="2">The sequence shown here is derived from an EMBL/GenBank/DDBJ whole genome shotgun (WGS) entry which is preliminary data.</text>
</comment>
<gene>
    <name evidence="2" type="ORF">PQJ61_01300</name>
</gene>